<feature type="compositionally biased region" description="Pro residues" evidence="2">
    <location>
        <begin position="41"/>
        <end position="50"/>
    </location>
</feature>
<proteinExistence type="predicted"/>
<organism evidence="3 4">
    <name type="scientific">Parnassius apollo</name>
    <name type="common">Apollo butterfly</name>
    <name type="synonym">Papilio apollo</name>
    <dbReference type="NCBI Taxonomy" id="110799"/>
    <lineage>
        <taxon>Eukaryota</taxon>
        <taxon>Metazoa</taxon>
        <taxon>Ecdysozoa</taxon>
        <taxon>Arthropoda</taxon>
        <taxon>Hexapoda</taxon>
        <taxon>Insecta</taxon>
        <taxon>Pterygota</taxon>
        <taxon>Neoptera</taxon>
        <taxon>Endopterygota</taxon>
        <taxon>Lepidoptera</taxon>
        <taxon>Glossata</taxon>
        <taxon>Ditrysia</taxon>
        <taxon>Papilionoidea</taxon>
        <taxon>Papilionidae</taxon>
        <taxon>Parnassiinae</taxon>
        <taxon>Parnassini</taxon>
        <taxon>Parnassius</taxon>
        <taxon>Parnassius</taxon>
    </lineage>
</organism>
<feature type="region of interest" description="Disordered" evidence="2">
    <location>
        <begin position="1"/>
        <end position="73"/>
    </location>
</feature>
<protein>
    <submittedName>
        <fullName evidence="3">(apollo) hypothetical protein</fullName>
    </submittedName>
</protein>
<evidence type="ECO:0000256" key="1">
    <source>
        <dbReference type="SAM" id="Coils"/>
    </source>
</evidence>
<evidence type="ECO:0000256" key="2">
    <source>
        <dbReference type="SAM" id="MobiDB-lite"/>
    </source>
</evidence>
<feature type="compositionally biased region" description="Low complexity" evidence="2">
    <location>
        <begin position="63"/>
        <end position="72"/>
    </location>
</feature>
<accession>A0A8S3Y2A3</accession>
<evidence type="ECO:0000313" key="4">
    <source>
        <dbReference type="Proteomes" id="UP000691718"/>
    </source>
</evidence>
<gene>
    <name evidence="3" type="ORF">PAPOLLO_LOCUS23634</name>
</gene>
<dbReference type="EMBL" id="CAJQZP010001441">
    <property type="protein sequence ID" value="CAG5046578.1"/>
    <property type="molecule type" value="Genomic_DNA"/>
</dbReference>
<feature type="coiled-coil region" evidence="1">
    <location>
        <begin position="332"/>
        <end position="359"/>
    </location>
</feature>
<keyword evidence="1" id="KW-0175">Coiled coil</keyword>
<name>A0A8S3Y2A3_PARAO</name>
<keyword evidence="4" id="KW-1185">Reference proteome</keyword>
<reference evidence="3" key="1">
    <citation type="submission" date="2021-04" db="EMBL/GenBank/DDBJ databases">
        <authorList>
            <person name="Tunstrom K."/>
        </authorList>
    </citation>
    <scope>NUCLEOTIDE SEQUENCE</scope>
</reference>
<dbReference type="Proteomes" id="UP000691718">
    <property type="component" value="Unassembled WGS sequence"/>
</dbReference>
<dbReference type="OrthoDB" id="2194416at2759"/>
<dbReference type="AlphaFoldDB" id="A0A8S3Y2A3"/>
<evidence type="ECO:0000313" key="3">
    <source>
        <dbReference type="EMBL" id="CAG5046578.1"/>
    </source>
</evidence>
<feature type="compositionally biased region" description="Gly residues" evidence="2">
    <location>
        <begin position="11"/>
        <end position="23"/>
    </location>
</feature>
<sequence length="435" mass="48268">MDRKIVRKGPLPGGRQGASGAGAGRDSMRAASRARGVARPPSRPPHPSSPPEGLESAGSSRTQQAAPAAGGARRMRWSKLMNANALRAYFRAKGEETGCLAYRARMHRFFAEQEPSLSVTEQNLADRVRYILRSNIFGDAELERLRREAIPSSNGNATAGNAAPLDAQQTVYEDAAVNIPFVAAVHELEKMRSILEESMLETRSMPLENRPRLPRIPLSRRNRAVVRALNPMLVTYLKASRDLSETDLILFGAALAVCRIIGAKLPVAGRATQKSSAIPAWRKRIEDRIAKARALIGRLTSFKSGNNRPRVVRTVRMALAGTNFSLPQPDITQKLTERIDNLKQKIAAWGKRIRRFSERSMRFNQNRLFQSDQKRLYKSLERPEVCGAGPGPFSHCRILAWPVVRARKPQRGPLDGSCGEPECKCYAYGPRHHNA</sequence>
<comment type="caution">
    <text evidence="3">The sequence shown here is derived from an EMBL/GenBank/DDBJ whole genome shotgun (WGS) entry which is preliminary data.</text>
</comment>